<dbReference type="InterPro" id="IPR011009">
    <property type="entry name" value="Kinase-like_dom_sf"/>
</dbReference>
<feature type="non-terminal residue" evidence="2">
    <location>
        <position position="1"/>
    </location>
</feature>
<dbReference type="GO" id="GO:0004674">
    <property type="term" value="F:protein serine/threonine kinase activity"/>
    <property type="evidence" value="ECO:0007669"/>
    <property type="project" value="TreeGrafter"/>
</dbReference>
<accession>A0A139AFJ5</accession>
<evidence type="ECO:0000313" key="3">
    <source>
        <dbReference type="Proteomes" id="UP000070544"/>
    </source>
</evidence>
<reference evidence="2 3" key="1">
    <citation type="journal article" date="2015" name="Genome Biol. Evol.">
        <title>Phylogenomic analyses indicate that early fungi evolved digesting cell walls of algal ancestors of land plants.</title>
        <authorList>
            <person name="Chang Y."/>
            <person name="Wang S."/>
            <person name="Sekimoto S."/>
            <person name="Aerts A.L."/>
            <person name="Choi C."/>
            <person name="Clum A."/>
            <person name="LaButti K.M."/>
            <person name="Lindquist E.A."/>
            <person name="Yee Ngan C."/>
            <person name="Ohm R.A."/>
            <person name="Salamov A.A."/>
            <person name="Grigoriev I.V."/>
            <person name="Spatafora J.W."/>
            <person name="Berbee M.L."/>
        </authorList>
    </citation>
    <scope>NUCLEOTIDE SEQUENCE [LARGE SCALE GENOMIC DNA]</scope>
    <source>
        <strain evidence="2 3">JEL478</strain>
    </source>
</reference>
<dbReference type="Gene3D" id="1.10.510.10">
    <property type="entry name" value="Transferase(Phosphotransferase) domain 1"/>
    <property type="match status" value="1"/>
</dbReference>
<dbReference type="Proteomes" id="UP000070544">
    <property type="component" value="Unassembled WGS sequence"/>
</dbReference>
<dbReference type="GO" id="GO:0005524">
    <property type="term" value="F:ATP binding"/>
    <property type="evidence" value="ECO:0007669"/>
    <property type="project" value="InterPro"/>
</dbReference>
<dbReference type="InterPro" id="IPR000719">
    <property type="entry name" value="Prot_kinase_dom"/>
</dbReference>
<dbReference type="SMART" id="SM00220">
    <property type="entry name" value="S_TKc"/>
    <property type="match status" value="1"/>
</dbReference>
<keyword evidence="2" id="KW-0808">Transferase</keyword>
<dbReference type="SUPFAM" id="SSF56112">
    <property type="entry name" value="Protein kinase-like (PK-like)"/>
    <property type="match status" value="1"/>
</dbReference>
<name>A0A139AFJ5_GONPJ</name>
<organism evidence="2 3">
    <name type="scientific">Gonapodya prolifera (strain JEL478)</name>
    <name type="common">Monoblepharis prolifera</name>
    <dbReference type="NCBI Taxonomy" id="1344416"/>
    <lineage>
        <taxon>Eukaryota</taxon>
        <taxon>Fungi</taxon>
        <taxon>Fungi incertae sedis</taxon>
        <taxon>Chytridiomycota</taxon>
        <taxon>Chytridiomycota incertae sedis</taxon>
        <taxon>Monoblepharidomycetes</taxon>
        <taxon>Monoblepharidales</taxon>
        <taxon>Gonapodyaceae</taxon>
        <taxon>Gonapodya</taxon>
    </lineage>
</organism>
<evidence type="ECO:0000313" key="2">
    <source>
        <dbReference type="EMBL" id="KXS15195.1"/>
    </source>
</evidence>
<dbReference type="PANTHER" id="PTHR44329">
    <property type="entry name" value="SERINE/THREONINE-PROTEIN KINASE TNNI3K-RELATED"/>
    <property type="match status" value="1"/>
</dbReference>
<protein>
    <submittedName>
        <fullName evidence="2">Kinase-like protein</fullName>
    </submittedName>
</protein>
<keyword evidence="3" id="KW-1185">Reference proteome</keyword>
<gene>
    <name evidence="2" type="ORF">M427DRAFT_98996</name>
</gene>
<proteinExistence type="predicted"/>
<keyword evidence="2" id="KW-0418">Kinase</keyword>
<dbReference type="OrthoDB" id="4062651at2759"/>
<dbReference type="EMBL" id="KQ965763">
    <property type="protein sequence ID" value="KXS15195.1"/>
    <property type="molecule type" value="Genomic_DNA"/>
</dbReference>
<dbReference type="PANTHER" id="PTHR44329:SF214">
    <property type="entry name" value="PROTEIN KINASE DOMAIN-CONTAINING PROTEIN"/>
    <property type="match status" value="1"/>
</dbReference>
<evidence type="ECO:0000259" key="1">
    <source>
        <dbReference type="PROSITE" id="PS50011"/>
    </source>
</evidence>
<dbReference type="PROSITE" id="PS50011">
    <property type="entry name" value="PROTEIN_KINASE_DOM"/>
    <property type="match status" value="1"/>
</dbReference>
<feature type="domain" description="Protein kinase" evidence="1">
    <location>
        <begin position="1"/>
        <end position="158"/>
    </location>
</feature>
<dbReference type="STRING" id="1344416.A0A139AFJ5"/>
<sequence length="158" mass="17857">PHVVPFYGVCRKGAKFFFISPYVENGNVREYLESLKSDGVWDLLNIAQGLKYLHENDILHLDVKPENALIDNVYRAMVTDFGTCLIRELEGRNHGVGTAQYMAPERLRGEVPTKKADVYAFGISLFEVRNCPAHASTMFDIKIQVMVSVQPLRQPGWG</sequence>
<dbReference type="InterPro" id="IPR051681">
    <property type="entry name" value="Ser/Thr_Kinases-Pseudokinases"/>
</dbReference>
<dbReference type="Pfam" id="PF00069">
    <property type="entry name" value="Pkinase"/>
    <property type="match status" value="1"/>
</dbReference>
<dbReference type="AlphaFoldDB" id="A0A139AFJ5"/>
<dbReference type="OMA" id="PAHASTM"/>